<keyword evidence="2" id="KW-1185">Reference proteome</keyword>
<evidence type="ECO:0000313" key="1">
    <source>
        <dbReference type="EMBL" id="CEG40527.1"/>
    </source>
</evidence>
<sequence>MAVMVEGFQTVAVFPPDEVAYKAVKKCSMRPPIIALPKLKGLYQVVCGASAKIICYVY</sequence>
<dbReference type="Proteomes" id="UP000054928">
    <property type="component" value="Unassembled WGS sequence"/>
</dbReference>
<accession>A0A0P1AH89</accession>
<dbReference type="GeneID" id="36405776"/>
<dbReference type="RefSeq" id="XP_024576896.1">
    <property type="nucleotide sequence ID" value="XM_024726195.1"/>
</dbReference>
<dbReference type="EMBL" id="CCYD01000523">
    <property type="protein sequence ID" value="CEG40527.1"/>
    <property type="molecule type" value="Genomic_DNA"/>
</dbReference>
<organism evidence="1 2">
    <name type="scientific">Plasmopara halstedii</name>
    <name type="common">Downy mildew of sunflower</name>
    <dbReference type="NCBI Taxonomy" id="4781"/>
    <lineage>
        <taxon>Eukaryota</taxon>
        <taxon>Sar</taxon>
        <taxon>Stramenopiles</taxon>
        <taxon>Oomycota</taxon>
        <taxon>Peronosporomycetes</taxon>
        <taxon>Peronosporales</taxon>
        <taxon>Peronosporaceae</taxon>
        <taxon>Plasmopara</taxon>
    </lineage>
</organism>
<protein>
    <submittedName>
        <fullName evidence="1">Uncharacterized protein</fullName>
    </submittedName>
</protein>
<proteinExistence type="predicted"/>
<reference evidence="2" key="1">
    <citation type="submission" date="2014-09" db="EMBL/GenBank/DDBJ databases">
        <authorList>
            <person name="Sharma Rahul"/>
            <person name="Thines Marco"/>
        </authorList>
    </citation>
    <scope>NUCLEOTIDE SEQUENCE [LARGE SCALE GENOMIC DNA]</scope>
</reference>
<evidence type="ECO:0000313" key="2">
    <source>
        <dbReference type="Proteomes" id="UP000054928"/>
    </source>
</evidence>
<name>A0A0P1AH89_PLAHL</name>
<dbReference type="AlphaFoldDB" id="A0A0P1AH89"/>